<dbReference type="SUPFAM" id="SSF52833">
    <property type="entry name" value="Thioredoxin-like"/>
    <property type="match status" value="1"/>
</dbReference>
<organism evidence="2 3">
    <name type="scientific">Acetobacter conturbans</name>
    <dbReference type="NCBI Taxonomy" id="1737472"/>
    <lineage>
        <taxon>Bacteria</taxon>
        <taxon>Pseudomonadati</taxon>
        <taxon>Pseudomonadota</taxon>
        <taxon>Alphaproteobacteria</taxon>
        <taxon>Acetobacterales</taxon>
        <taxon>Acetobacteraceae</taxon>
        <taxon>Acetobacter</taxon>
    </lineage>
</organism>
<proteinExistence type="predicted"/>
<dbReference type="EMBL" id="WOSY01000002">
    <property type="protein sequence ID" value="NHN87522.1"/>
    <property type="molecule type" value="Genomic_DNA"/>
</dbReference>
<dbReference type="Gene3D" id="3.40.30.10">
    <property type="entry name" value="Glutaredoxin"/>
    <property type="match status" value="1"/>
</dbReference>
<reference evidence="2 3" key="1">
    <citation type="journal article" date="2020" name="Int. J. Syst. Evol. Microbiol.">
        <title>Novel acetic acid bacteria from cider fermentations: Acetobacter conturbans sp. nov. and Acetobacter fallax sp. nov.</title>
        <authorList>
            <person name="Sombolestani A.S."/>
            <person name="Cleenwerck I."/>
            <person name="Cnockaert M."/>
            <person name="Borremans W."/>
            <person name="Wieme A.D."/>
            <person name="De Vuyst L."/>
            <person name="Vandamme P."/>
        </authorList>
    </citation>
    <scope>NUCLEOTIDE SEQUENCE [LARGE SCALE GENOMIC DNA]</scope>
    <source>
        <strain evidence="2 3">LMG 1627</strain>
    </source>
</reference>
<dbReference type="PROSITE" id="PS51354">
    <property type="entry name" value="GLUTAREDOXIN_2"/>
    <property type="match status" value="1"/>
</dbReference>
<dbReference type="InterPro" id="IPR036282">
    <property type="entry name" value="Glutathione-S-Trfase_C_sf"/>
</dbReference>
<dbReference type="Proteomes" id="UP000631653">
    <property type="component" value="Unassembled WGS sequence"/>
</dbReference>
<evidence type="ECO:0000313" key="3">
    <source>
        <dbReference type="Proteomes" id="UP000631653"/>
    </source>
</evidence>
<dbReference type="SFLD" id="SFLDS00019">
    <property type="entry name" value="Glutathione_Transferase_(cytos"/>
    <property type="match status" value="1"/>
</dbReference>
<feature type="domain" description="GST N-terminal" evidence="1">
    <location>
        <begin position="1"/>
        <end position="78"/>
    </location>
</feature>
<dbReference type="PROSITE" id="PS00195">
    <property type="entry name" value="GLUTAREDOXIN_1"/>
    <property type="match status" value="1"/>
</dbReference>
<name>A0ABX0JXB8_9PROT</name>
<dbReference type="InterPro" id="IPR011901">
    <property type="entry name" value="Grx2"/>
</dbReference>
<dbReference type="Pfam" id="PF13417">
    <property type="entry name" value="GST_N_3"/>
    <property type="match status" value="1"/>
</dbReference>
<dbReference type="InterPro" id="IPR007494">
    <property type="entry name" value="Glutaredoxin2_C"/>
</dbReference>
<dbReference type="Pfam" id="PF04399">
    <property type="entry name" value="Glutaredoxin2_C"/>
    <property type="match status" value="1"/>
</dbReference>
<dbReference type="PROSITE" id="PS50404">
    <property type="entry name" value="GST_NTER"/>
    <property type="match status" value="1"/>
</dbReference>
<evidence type="ECO:0000313" key="2">
    <source>
        <dbReference type="EMBL" id="NHN87522.1"/>
    </source>
</evidence>
<keyword evidence="3" id="KW-1185">Reference proteome</keyword>
<sequence>MVRTLYVYEHCPFCVKARMIFGLKDIPVEIRYLLNDDEAGPIRMIGRKLLPILEEDGKFMGESMDIVAHIDNIGKNRLSETVSPPISDWLSAAGPILYKLMLPRVACAPFPEFATTAARAYFVRKKEPSCGQFATLLEDGSDFVAALNTHLQTLAPLIRSVEAVNGTLSTDDIHLFATLHSMSIIKGVIYPPEVEHYRQTMARLSRVPLMDEHAA</sequence>
<comment type="caution">
    <text evidence="2">The sequence shown here is derived from an EMBL/GenBank/DDBJ whole genome shotgun (WGS) entry which is preliminary data.</text>
</comment>
<dbReference type="InterPro" id="IPR040079">
    <property type="entry name" value="Glutathione_S-Trfase"/>
</dbReference>
<gene>
    <name evidence="2" type="primary">grxB</name>
    <name evidence="2" type="ORF">GOB81_02605</name>
</gene>
<dbReference type="Gene3D" id="1.20.1050.10">
    <property type="match status" value="1"/>
</dbReference>
<dbReference type="SFLD" id="SFLDG01204">
    <property type="entry name" value="Grx2-like.1"/>
    <property type="match status" value="1"/>
</dbReference>
<dbReference type="InterPro" id="IPR004045">
    <property type="entry name" value="Glutathione_S-Trfase_N"/>
</dbReference>
<dbReference type="NCBIfam" id="NF007702">
    <property type="entry name" value="PRK10387.1"/>
    <property type="match status" value="1"/>
</dbReference>
<dbReference type="CDD" id="cd03199">
    <property type="entry name" value="GST_C_GRX2"/>
    <property type="match status" value="1"/>
</dbReference>
<dbReference type="CDD" id="cd03037">
    <property type="entry name" value="GST_N_GRX2"/>
    <property type="match status" value="1"/>
</dbReference>
<dbReference type="InterPro" id="IPR036249">
    <property type="entry name" value="Thioredoxin-like_sf"/>
</dbReference>
<dbReference type="SUPFAM" id="SSF47616">
    <property type="entry name" value="GST C-terminal domain-like"/>
    <property type="match status" value="1"/>
</dbReference>
<evidence type="ECO:0000259" key="1">
    <source>
        <dbReference type="PROSITE" id="PS50404"/>
    </source>
</evidence>
<dbReference type="RefSeq" id="WP_173568821.1">
    <property type="nucleotide sequence ID" value="NZ_WOSY01000002.1"/>
</dbReference>
<dbReference type="NCBIfam" id="TIGR02182">
    <property type="entry name" value="GRXB"/>
    <property type="match status" value="1"/>
</dbReference>
<dbReference type="SFLD" id="SFLDG01183">
    <property type="entry name" value="Grx2-like"/>
    <property type="match status" value="1"/>
</dbReference>
<dbReference type="InterPro" id="IPR011767">
    <property type="entry name" value="GLR_AS"/>
</dbReference>
<accession>A0ABX0JXB8</accession>
<protein>
    <submittedName>
        <fullName evidence="2">Glutaredoxin 2</fullName>
    </submittedName>
</protein>